<reference evidence="4 5" key="1">
    <citation type="submission" date="2024-05" db="EMBL/GenBank/DDBJ databases">
        <authorList>
            <consortium name="Candidatus Magnetaquicoccaceae bacterium FCR-1 genome sequencing consortium"/>
            <person name="Shimoshige H."/>
            <person name="Shimamura S."/>
            <person name="Taoka A."/>
            <person name="Kobayashi H."/>
            <person name="Maekawa T."/>
        </authorList>
    </citation>
    <scope>NUCLEOTIDE SEQUENCE [LARGE SCALE GENOMIC DNA]</scope>
    <source>
        <strain evidence="4 5">FCR-1</strain>
    </source>
</reference>
<dbReference type="InterPro" id="IPR028082">
    <property type="entry name" value="Peripla_BP_I"/>
</dbReference>
<sequence length="447" mass="50321">MKRSHLFILIGLVLLFGAAQLYFLAPDKTLEVLRPLVEKVKGGTTSAKSKPTDEDMGPIRIGYGYYTANKREAFTNGILMAVDQINAHPKGVFKGRKIEAVEVDLPTTSNPNDMWDYAKDIADQNFVATILAAGGGGENAIIASAVFEKYRIINLWPTTTTTKLTQHNFKYTFRNIANNNVQAQVMAKVCEDTGCKNVGIVYVRSSTGEELAALLNKHINHLDDAVVAFYQSIYPEQKDYFPIVTRLLTKHQAKRLDAIFFSGSTREAIPFIKMLRDFKLDMPVVLGVSQNDPKFLEVDVNGFSPVYGSVVVGIFDENEPDNKLFIKEYRQKFQKKLASYTTAAQAYDSVMLLVEAMRYAKSTDPDSMVSYLRYGGALAMDKKKNARHHYQNGEIISQDYFMQIVRHREGKNGKQVYYFDTYRKDDECIFHVGISCLGCRESSDAAN</sequence>
<gene>
    <name evidence="4" type="ORF">SIID45300_00777</name>
</gene>
<accession>A0ABQ0C6E6</accession>
<dbReference type="Pfam" id="PF13458">
    <property type="entry name" value="Peripla_BP_6"/>
    <property type="match status" value="1"/>
</dbReference>
<protein>
    <recommendedName>
        <fullName evidence="3">Leucine-binding protein domain-containing protein</fullName>
    </recommendedName>
</protein>
<dbReference type="RefSeq" id="WP_420904177.1">
    <property type="nucleotide sequence ID" value="NZ_BAAFGK010000002.1"/>
</dbReference>
<reference evidence="4 5" key="2">
    <citation type="submission" date="2024-09" db="EMBL/GenBank/DDBJ databases">
        <title>Draft genome sequence of Candidatus Magnetaquicoccaceae bacterium FCR-1.</title>
        <authorList>
            <person name="Shimoshige H."/>
            <person name="Shimamura S."/>
            <person name="Taoka A."/>
            <person name="Kobayashi H."/>
            <person name="Maekawa T."/>
        </authorList>
    </citation>
    <scope>NUCLEOTIDE SEQUENCE [LARGE SCALE GENOMIC DNA]</scope>
    <source>
        <strain evidence="4 5">FCR-1</strain>
    </source>
</reference>
<evidence type="ECO:0000256" key="1">
    <source>
        <dbReference type="ARBA" id="ARBA00010062"/>
    </source>
</evidence>
<dbReference type="InterPro" id="IPR051010">
    <property type="entry name" value="BCAA_transport"/>
</dbReference>
<dbReference type="SUPFAM" id="SSF53822">
    <property type="entry name" value="Periplasmic binding protein-like I"/>
    <property type="match status" value="1"/>
</dbReference>
<evidence type="ECO:0000313" key="5">
    <source>
        <dbReference type="Proteomes" id="UP001628193"/>
    </source>
</evidence>
<dbReference type="Proteomes" id="UP001628193">
    <property type="component" value="Unassembled WGS sequence"/>
</dbReference>
<evidence type="ECO:0000256" key="2">
    <source>
        <dbReference type="ARBA" id="ARBA00022729"/>
    </source>
</evidence>
<proteinExistence type="inferred from homology"/>
<dbReference type="EMBL" id="BAAFGK010000002">
    <property type="protein sequence ID" value="GAB0056469.1"/>
    <property type="molecule type" value="Genomic_DNA"/>
</dbReference>
<dbReference type="InterPro" id="IPR028081">
    <property type="entry name" value="Leu-bd"/>
</dbReference>
<dbReference type="PANTHER" id="PTHR30483">
    <property type="entry name" value="LEUCINE-SPECIFIC-BINDING PROTEIN"/>
    <property type="match status" value="1"/>
</dbReference>
<keyword evidence="5" id="KW-1185">Reference proteome</keyword>
<comment type="caution">
    <text evidence="4">The sequence shown here is derived from an EMBL/GenBank/DDBJ whole genome shotgun (WGS) entry which is preliminary data.</text>
</comment>
<feature type="domain" description="Leucine-binding protein" evidence="3">
    <location>
        <begin position="72"/>
        <end position="404"/>
    </location>
</feature>
<organism evidence="4 5">
    <name type="scientific">Candidatus Magnetaquiglobus chichijimensis</name>
    <dbReference type="NCBI Taxonomy" id="3141448"/>
    <lineage>
        <taxon>Bacteria</taxon>
        <taxon>Pseudomonadati</taxon>
        <taxon>Pseudomonadota</taxon>
        <taxon>Magnetococcia</taxon>
        <taxon>Magnetococcales</taxon>
        <taxon>Candidatus Magnetaquicoccaceae</taxon>
        <taxon>Candidatus Magnetaquiglobus</taxon>
    </lineage>
</organism>
<comment type="similarity">
    <text evidence="1">Belongs to the leucine-binding protein family.</text>
</comment>
<dbReference type="PANTHER" id="PTHR30483:SF6">
    <property type="entry name" value="PERIPLASMIC BINDING PROTEIN OF ABC TRANSPORTER FOR NATURAL AMINO ACIDS"/>
    <property type="match status" value="1"/>
</dbReference>
<dbReference type="Gene3D" id="3.40.50.2300">
    <property type="match status" value="2"/>
</dbReference>
<evidence type="ECO:0000259" key="3">
    <source>
        <dbReference type="Pfam" id="PF13458"/>
    </source>
</evidence>
<keyword evidence="2" id="KW-0732">Signal</keyword>
<name>A0ABQ0C6E6_9PROT</name>
<evidence type="ECO:0000313" key="4">
    <source>
        <dbReference type="EMBL" id="GAB0056469.1"/>
    </source>
</evidence>